<evidence type="ECO:0000313" key="5">
    <source>
        <dbReference type="Proteomes" id="UP001156881"/>
    </source>
</evidence>
<organism evidence="3 4">
    <name type="scientific">Methylobacterium brachythecii</name>
    <dbReference type="NCBI Taxonomy" id="1176177"/>
    <lineage>
        <taxon>Bacteria</taxon>
        <taxon>Pseudomonadati</taxon>
        <taxon>Pseudomonadota</taxon>
        <taxon>Alphaproteobacteria</taxon>
        <taxon>Hyphomicrobiales</taxon>
        <taxon>Methylobacteriaceae</taxon>
        <taxon>Methylobacterium</taxon>
    </lineage>
</organism>
<proteinExistence type="predicted"/>
<dbReference type="EMBL" id="JACIDN010000008">
    <property type="protein sequence ID" value="MBB3904691.1"/>
    <property type="molecule type" value="Genomic_DNA"/>
</dbReference>
<evidence type="ECO:0000313" key="4">
    <source>
        <dbReference type="Proteomes" id="UP000517759"/>
    </source>
</evidence>
<sequence length="48" mass="4845">MIAAPAAFAEEGKTSAGGTFANSGSSGDKTDKSMQENAASADKSKQHR</sequence>
<dbReference type="AlphaFoldDB" id="A0A7W6ALD0"/>
<reference evidence="3 4" key="3">
    <citation type="submission" date="2020-08" db="EMBL/GenBank/DDBJ databases">
        <title>Genomic Encyclopedia of Type Strains, Phase IV (KMG-IV): sequencing the most valuable type-strain genomes for metagenomic binning, comparative biology and taxonomic classification.</title>
        <authorList>
            <person name="Goeker M."/>
        </authorList>
    </citation>
    <scope>NUCLEOTIDE SEQUENCE [LARGE SCALE GENOMIC DNA]</scope>
    <source>
        <strain evidence="3 4">DSM 24105</strain>
    </source>
</reference>
<reference evidence="2" key="1">
    <citation type="journal article" date="2014" name="Int. J. Syst. Evol. Microbiol.">
        <title>Complete genome of a new Firmicutes species belonging to the dominant human colonic microbiota ('Ruminococcus bicirculans') reveals two chromosomes and a selective capacity to utilize plant glucans.</title>
        <authorList>
            <consortium name="NISC Comparative Sequencing Program"/>
            <person name="Wegmann U."/>
            <person name="Louis P."/>
            <person name="Goesmann A."/>
            <person name="Henrissat B."/>
            <person name="Duncan S.H."/>
            <person name="Flint H.J."/>
        </authorList>
    </citation>
    <scope>NUCLEOTIDE SEQUENCE</scope>
    <source>
        <strain evidence="2">NBRC 107710</strain>
    </source>
</reference>
<protein>
    <submittedName>
        <fullName evidence="3">Uncharacterized protein</fullName>
    </submittedName>
</protein>
<evidence type="ECO:0000256" key="1">
    <source>
        <dbReference type="SAM" id="MobiDB-lite"/>
    </source>
</evidence>
<evidence type="ECO:0000313" key="2">
    <source>
        <dbReference type="EMBL" id="GLS46801.1"/>
    </source>
</evidence>
<accession>A0A7W6ALD0</accession>
<evidence type="ECO:0000313" key="3">
    <source>
        <dbReference type="EMBL" id="MBB3904691.1"/>
    </source>
</evidence>
<comment type="caution">
    <text evidence="3">The sequence shown here is derived from an EMBL/GenBank/DDBJ whole genome shotgun (WGS) entry which is preliminary data.</text>
</comment>
<keyword evidence="5" id="KW-1185">Reference proteome</keyword>
<feature type="compositionally biased region" description="Polar residues" evidence="1">
    <location>
        <begin position="16"/>
        <end position="27"/>
    </location>
</feature>
<dbReference type="EMBL" id="BSPG01000054">
    <property type="protein sequence ID" value="GLS46801.1"/>
    <property type="molecule type" value="Genomic_DNA"/>
</dbReference>
<dbReference type="RefSeq" id="WP_183508754.1">
    <property type="nucleotide sequence ID" value="NZ_BSPG01000054.1"/>
</dbReference>
<dbReference type="Proteomes" id="UP001156881">
    <property type="component" value="Unassembled WGS sequence"/>
</dbReference>
<dbReference type="Proteomes" id="UP000517759">
    <property type="component" value="Unassembled WGS sequence"/>
</dbReference>
<reference evidence="5" key="2">
    <citation type="journal article" date="2019" name="Int. J. Syst. Evol. Microbiol.">
        <title>The Global Catalogue of Microorganisms (GCM) 10K type strain sequencing project: providing services to taxonomists for standard genome sequencing and annotation.</title>
        <authorList>
            <consortium name="The Broad Institute Genomics Platform"/>
            <consortium name="The Broad Institute Genome Sequencing Center for Infectious Disease"/>
            <person name="Wu L."/>
            <person name="Ma J."/>
        </authorList>
    </citation>
    <scope>NUCLEOTIDE SEQUENCE [LARGE SCALE GENOMIC DNA]</scope>
    <source>
        <strain evidence="5">NBRC 107710</strain>
    </source>
</reference>
<gene>
    <name evidence="2" type="ORF">GCM10007884_47980</name>
    <name evidence="3" type="ORF">GGR33_004214</name>
</gene>
<feature type="region of interest" description="Disordered" evidence="1">
    <location>
        <begin position="1"/>
        <end position="48"/>
    </location>
</feature>
<name>A0A7W6ALD0_9HYPH</name>
<reference evidence="2" key="4">
    <citation type="submission" date="2023-01" db="EMBL/GenBank/DDBJ databases">
        <title>Draft genome sequence of Methylobacterium brachythecii strain NBRC 107710.</title>
        <authorList>
            <person name="Sun Q."/>
            <person name="Mori K."/>
        </authorList>
    </citation>
    <scope>NUCLEOTIDE SEQUENCE</scope>
    <source>
        <strain evidence="2">NBRC 107710</strain>
    </source>
</reference>